<accession>A0A5Q4ZV68</accession>
<evidence type="ECO:0000256" key="11">
    <source>
        <dbReference type="ARBA" id="ARBA00049902"/>
    </source>
</evidence>
<gene>
    <name evidence="15" type="primary">pbpC</name>
    <name evidence="15" type="ORF">AW0309160_03452</name>
</gene>
<evidence type="ECO:0000256" key="1">
    <source>
        <dbReference type="ARBA" id="ARBA00004752"/>
    </source>
</evidence>
<dbReference type="GO" id="GO:0008955">
    <property type="term" value="F:peptidoglycan glycosyltransferase activity"/>
    <property type="evidence" value="ECO:0007669"/>
    <property type="project" value="UniProtKB-EC"/>
</dbReference>
<evidence type="ECO:0000256" key="8">
    <source>
        <dbReference type="ARBA" id="ARBA00022801"/>
    </source>
</evidence>
<evidence type="ECO:0000256" key="5">
    <source>
        <dbReference type="ARBA" id="ARBA00022670"/>
    </source>
</evidence>
<protein>
    <recommendedName>
        <fullName evidence="10">peptidoglycan glycosyltransferase</fullName>
        <ecNumber evidence="10">2.4.99.28</ecNumber>
    </recommendedName>
</protein>
<keyword evidence="12" id="KW-1133">Transmembrane helix</keyword>
<keyword evidence="5" id="KW-0645">Protease</keyword>
<dbReference type="GO" id="GO:0004180">
    <property type="term" value="F:carboxypeptidase activity"/>
    <property type="evidence" value="ECO:0007669"/>
    <property type="project" value="UniProtKB-KW"/>
</dbReference>
<comment type="similarity">
    <text evidence="2">In the C-terminal section; belongs to the transpeptidase family.</text>
</comment>
<keyword evidence="7" id="KW-0808">Transferase</keyword>
<keyword evidence="9" id="KW-0511">Multifunctional enzyme</keyword>
<dbReference type="SUPFAM" id="SSF56601">
    <property type="entry name" value="beta-lactamase/transpeptidase-like"/>
    <property type="match status" value="1"/>
</dbReference>
<dbReference type="EC" id="2.4.99.28" evidence="10"/>
<dbReference type="InterPro" id="IPR023346">
    <property type="entry name" value="Lysozyme-like_dom_sf"/>
</dbReference>
<dbReference type="Pfam" id="PF00912">
    <property type="entry name" value="Transgly"/>
    <property type="match status" value="1"/>
</dbReference>
<dbReference type="GO" id="GO:0006508">
    <property type="term" value="P:proteolysis"/>
    <property type="evidence" value="ECO:0007669"/>
    <property type="project" value="UniProtKB-KW"/>
</dbReference>
<dbReference type="GO" id="GO:0008658">
    <property type="term" value="F:penicillin binding"/>
    <property type="evidence" value="ECO:0007669"/>
    <property type="project" value="InterPro"/>
</dbReference>
<dbReference type="Gene3D" id="3.40.710.10">
    <property type="entry name" value="DD-peptidase/beta-lactamase superfamily"/>
    <property type="match status" value="1"/>
</dbReference>
<evidence type="ECO:0000256" key="10">
    <source>
        <dbReference type="ARBA" id="ARBA00044770"/>
    </source>
</evidence>
<reference evidence="15" key="1">
    <citation type="submission" date="2019-09" db="EMBL/GenBank/DDBJ databases">
        <authorList>
            <person name="Hjerde E."/>
        </authorList>
    </citation>
    <scope>NUCLEOTIDE SEQUENCE</scope>
    <source>
        <strain evidence="15">06/09/160</strain>
    </source>
</reference>
<dbReference type="InterPro" id="IPR012338">
    <property type="entry name" value="Beta-lactam/transpept-like"/>
</dbReference>
<feature type="domain" description="Glycosyl transferase family 51" evidence="14">
    <location>
        <begin position="90"/>
        <end position="245"/>
    </location>
</feature>
<keyword evidence="12" id="KW-0472">Membrane</keyword>
<dbReference type="UniPathway" id="UPA00219"/>
<dbReference type="GO" id="GO:0030288">
    <property type="term" value="C:outer membrane-bounded periplasmic space"/>
    <property type="evidence" value="ECO:0007669"/>
    <property type="project" value="TreeGrafter"/>
</dbReference>
<dbReference type="AlphaFoldDB" id="A0A5Q4ZV68"/>
<dbReference type="InterPro" id="IPR050396">
    <property type="entry name" value="Glycosyltr_51/Transpeptidase"/>
</dbReference>
<keyword evidence="4" id="KW-0121">Carboxypeptidase</keyword>
<dbReference type="InterPro" id="IPR001264">
    <property type="entry name" value="Glyco_trans_51"/>
</dbReference>
<dbReference type="Gene3D" id="1.10.3810.10">
    <property type="entry name" value="Biosynthetic peptidoglycan transglycosylase-like"/>
    <property type="match status" value="1"/>
</dbReference>
<feature type="transmembrane region" description="Helical" evidence="12">
    <location>
        <begin position="20"/>
        <end position="42"/>
    </location>
</feature>
<comment type="pathway">
    <text evidence="1">Cell wall biogenesis; peptidoglycan biosynthesis.</text>
</comment>
<organism evidence="15">
    <name type="scientific">Aliivibrio wodanis</name>
    <dbReference type="NCBI Taxonomy" id="80852"/>
    <lineage>
        <taxon>Bacteria</taxon>
        <taxon>Pseudomonadati</taxon>
        <taxon>Pseudomonadota</taxon>
        <taxon>Gammaproteobacteria</taxon>
        <taxon>Vibrionales</taxon>
        <taxon>Vibrionaceae</taxon>
        <taxon>Aliivibrio</taxon>
    </lineage>
</organism>
<name>A0A5Q4ZV68_9GAMM</name>
<evidence type="ECO:0000256" key="9">
    <source>
        <dbReference type="ARBA" id="ARBA00023268"/>
    </source>
</evidence>
<keyword evidence="6" id="KW-0328">Glycosyltransferase</keyword>
<dbReference type="PANTHER" id="PTHR32282:SF15">
    <property type="entry name" value="PENICILLIN-BINDING PROTEIN 1C"/>
    <property type="match status" value="1"/>
</dbReference>
<evidence type="ECO:0000256" key="7">
    <source>
        <dbReference type="ARBA" id="ARBA00022679"/>
    </source>
</evidence>
<sequence>MKSIYLRMSTVFQQHSLFHWSSRAIIIIALSLTAIFFIANYLSPLDLKQRLDNATTVYSKNGEVLRQFANSKGTYRLPITHIEKDGKIIRPISSDYLIALLEYEDKYFYFHPGVNPLSLARALVQHAFYGEIISGGSTLTMQVARMFYPYKRSYWGKIEQIFRAMQIELHFSKEDILDLYLTHTPMGGNIEGVESASRRYFGKSANELSTTEAILLVVLPQRPSATRPDRYPELALTARNKVLVRAQQALKISDQDLQDLITAPLEAKRYYQGNMTPLLARHLTSAKPQQRTFHTFIEHTLQYSIDKLILQTALQWPSRLSSAIIVMDNTTGNVIAYKGSADFSSFERYGHVNMALAIRSPGSTLKPFIYGLALDQNIVHSGSLLMDIPHSYGNYQPQNFNRYFSGPIRLDTALQLSKNAPVVQVLNHLGSDSFITLLEKTKLTFEIQDPNLTIALGGIGTNLTSLVSLYSSLARQGETIHPKYTFSYNTQEAKILSPEASWIIFDTLSKIPPPSRFSAAHHRKIAWKTGTSYGFRDAWSIGVSAQYTVGVWVGRPDGAPNVGKTGAKQAAPIMFDIFDLLPPESMNVTKPKLVKQQTTCWPSGLLSSQVNSQDCLLPQPAFVIDNQAPPTLRMQENYTNLHQWPNPLLQWSQAQNVSLASKIKTNTTQIKIVTPENSTQYFPYLGQKLSLKSNHSSVNWFLNDSPLAQPEIKFDQLKTGRYQITACNTQCDTVTIKVFK</sequence>
<comment type="catalytic activity">
    <reaction evidence="11">
        <text>[GlcNAc-(1-&gt;4)-Mur2Ac(oyl-L-Ala-gamma-D-Glu-L-Lys-D-Ala-D-Ala)](n)-di-trans,octa-cis-undecaprenyl diphosphate + beta-D-GlcNAc-(1-&gt;4)-Mur2Ac(oyl-L-Ala-gamma-D-Glu-L-Lys-D-Ala-D-Ala)-di-trans,octa-cis-undecaprenyl diphosphate = [GlcNAc-(1-&gt;4)-Mur2Ac(oyl-L-Ala-gamma-D-Glu-L-Lys-D-Ala-D-Ala)](n+1)-di-trans,octa-cis-undecaprenyl diphosphate + di-trans,octa-cis-undecaprenyl diphosphate + H(+)</text>
        <dbReference type="Rhea" id="RHEA:23708"/>
        <dbReference type="Rhea" id="RHEA-COMP:9602"/>
        <dbReference type="Rhea" id="RHEA-COMP:9603"/>
        <dbReference type="ChEBI" id="CHEBI:15378"/>
        <dbReference type="ChEBI" id="CHEBI:58405"/>
        <dbReference type="ChEBI" id="CHEBI:60033"/>
        <dbReference type="ChEBI" id="CHEBI:78435"/>
        <dbReference type="EC" id="2.4.99.28"/>
    </reaction>
</comment>
<dbReference type="SUPFAM" id="SSF53955">
    <property type="entry name" value="Lysozyme-like"/>
    <property type="match status" value="1"/>
</dbReference>
<evidence type="ECO:0000259" key="13">
    <source>
        <dbReference type="Pfam" id="PF00905"/>
    </source>
</evidence>
<evidence type="ECO:0000313" key="15">
    <source>
        <dbReference type="EMBL" id="VVV05968.1"/>
    </source>
</evidence>
<evidence type="ECO:0000259" key="14">
    <source>
        <dbReference type="Pfam" id="PF00912"/>
    </source>
</evidence>
<dbReference type="InterPro" id="IPR011815">
    <property type="entry name" value="PBP_1c"/>
</dbReference>
<keyword evidence="8" id="KW-0378">Hydrolase</keyword>
<dbReference type="InterPro" id="IPR001460">
    <property type="entry name" value="PCN-bd_Tpept"/>
</dbReference>
<dbReference type="InterPro" id="IPR036950">
    <property type="entry name" value="PBP_transglycosylase"/>
</dbReference>
<dbReference type="GO" id="GO:0009252">
    <property type="term" value="P:peptidoglycan biosynthetic process"/>
    <property type="evidence" value="ECO:0007669"/>
    <property type="project" value="UniProtKB-UniPathway"/>
</dbReference>
<dbReference type="PANTHER" id="PTHR32282">
    <property type="entry name" value="BINDING PROTEIN TRANSPEPTIDASE, PUTATIVE-RELATED"/>
    <property type="match status" value="1"/>
</dbReference>
<dbReference type="Pfam" id="PF00905">
    <property type="entry name" value="Transpeptidase"/>
    <property type="match status" value="1"/>
</dbReference>
<comment type="similarity">
    <text evidence="3">In the N-terminal section; belongs to the glycosyltransferase 51 family.</text>
</comment>
<evidence type="ECO:0000256" key="12">
    <source>
        <dbReference type="SAM" id="Phobius"/>
    </source>
</evidence>
<evidence type="ECO:0000256" key="4">
    <source>
        <dbReference type="ARBA" id="ARBA00022645"/>
    </source>
</evidence>
<evidence type="ECO:0000256" key="2">
    <source>
        <dbReference type="ARBA" id="ARBA00007090"/>
    </source>
</evidence>
<evidence type="ECO:0000256" key="3">
    <source>
        <dbReference type="ARBA" id="ARBA00007739"/>
    </source>
</evidence>
<proteinExistence type="inferred from homology"/>
<feature type="domain" description="Penicillin-binding protein transpeptidase" evidence="13">
    <location>
        <begin position="323"/>
        <end position="572"/>
    </location>
</feature>
<keyword evidence="12" id="KW-0812">Transmembrane</keyword>
<dbReference type="EMBL" id="LR721751">
    <property type="protein sequence ID" value="VVV05968.1"/>
    <property type="molecule type" value="Genomic_DNA"/>
</dbReference>
<evidence type="ECO:0000256" key="6">
    <source>
        <dbReference type="ARBA" id="ARBA00022676"/>
    </source>
</evidence>
<dbReference type="NCBIfam" id="TIGR02073">
    <property type="entry name" value="PBP_1c"/>
    <property type="match status" value="1"/>
</dbReference>